<dbReference type="SMART" id="SM00408">
    <property type="entry name" value="IGc2"/>
    <property type="match status" value="6"/>
</dbReference>
<dbReference type="InterPro" id="IPR013783">
    <property type="entry name" value="Ig-like_fold"/>
</dbReference>
<feature type="domain" description="Ig-like" evidence="2">
    <location>
        <begin position="288"/>
        <end position="378"/>
    </location>
</feature>
<dbReference type="Ensembl" id="ENSPMGT00000006933.1">
    <property type="protein sequence ID" value="ENSPMGP00000006516.1"/>
    <property type="gene ID" value="ENSPMGG00000005474.1"/>
</dbReference>
<dbReference type="SMART" id="SM00409">
    <property type="entry name" value="IG"/>
    <property type="match status" value="6"/>
</dbReference>
<evidence type="ECO:0000313" key="3">
    <source>
        <dbReference type="Ensembl" id="ENSPMGP00000006516.1"/>
    </source>
</evidence>
<evidence type="ECO:0000313" key="4">
    <source>
        <dbReference type="Proteomes" id="UP000261520"/>
    </source>
</evidence>
<dbReference type="PROSITE" id="PS50835">
    <property type="entry name" value="IG_LIKE"/>
    <property type="match status" value="6"/>
</dbReference>
<feature type="domain" description="Ig-like" evidence="2">
    <location>
        <begin position="103"/>
        <end position="191"/>
    </location>
</feature>
<reference evidence="3" key="1">
    <citation type="submission" date="2025-08" db="UniProtKB">
        <authorList>
            <consortium name="Ensembl"/>
        </authorList>
    </citation>
    <scope>IDENTIFICATION</scope>
</reference>
<dbReference type="Proteomes" id="UP000261520">
    <property type="component" value="Unplaced"/>
</dbReference>
<protein>
    <recommendedName>
        <fullName evidence="2">Ig-like domain-containing protein</fullName>
    </recommendedName>
</protein>
<dbReference type="InterPro" id="IPR003598">
    <property type="entry name" value="Ig_sub2"/>
</dbReference>
<keyword evidence="4" id="KW-1185">Reference proteome</keyword>
<accession>A0A3B3ZQB1</accession>
<dbReference type="STRING" id="409849.ENSPMGP00000006516"/>
<proteinExistence type="predicted"/>
<keyword evidence="1" id="KW-0393">Immunoglobulin domain</keyword>
<feature type="domain" description="Ig-like" evidence="2">
    <location>
        <begin position="6"/>
        <end position="95"/>
    </location>
</feature>
<name>A0A3B3ZQB1_9GOBI</name>
<dbReference type="PANTHER" id="PTHR10075:SF14">
    <property type="entry name" value="CELL ADHESION MOLECULE DSCAM2-RELATED"/>
    <property type="match status" value="1"/>
</dbReference>
<feature type="domain" description="Ig-like" evidence="2">
    <location>
        <begin position="476"/>
        <end position="564"/>
    </location>
</feature>
<dbReference type="FunFam" id="2.60.40.10:FF:000022">
    <property type="entry name" value="Cardiac titin"/>
    <property type="match status" value="6"/>
</dbReference>
<reference evidence="3" key="2">
    <citation type="submission" date="2025-09" db="UniProtKB">
        <authorList>
            <consortium name="Ensembl"/>
        </authorList>
    </citation>
    <scope>IDENTIFICATION</scope>
</reference>
<dbReference type="InterPro" id="IPR013098">
    <property type="entry name" value="Ig_I-set"/>
</dbReference>
<dbReference type="PANTHER" id="PTHR10075">
    <property type="entry name" value="BASIGIN RELATED"/>
    <property type="match status" value="1"/>
</dbReference>
<dbReference type="InterPro" id="IPR036179">
    <property type="entry name" value="Ig-like_dom_sf"/>
</dbReference>
<dbReference type="CDD" id="cd00096">
    <property type="entry name" value="Ig"/>
    <property type="match status" value="1"/>
</dbReference>
<dbReference type="Pfam" id="PF07679">
    <property type="entry name" value="I-set"/>
    <property type="match status" value="6"/>
</dbReference>
<sequence>GVMFEPARILESAESISVTAGDSATLECSISGSPELKVKWFKDGKEMISGRKYKMTVKDNVATMKILAAEKGDTSEYKMEVSNKVGKDQCTCSVTVLDRIMPPNFTKSLKRVDANIGNNVAMDCKVSGSQPMTISWFKDDKEITPGSKFQSEFVENTATLRIVHLEKSDSGVYKCKATNSAGFKETSGTLYCKEPPVFTIKPENQDVIPGSTISLQATFTGTAPLAVKWFKEEKEIVSGGSYFIKKDASATSLEISSVKPNDSAKYTCQVSNDAGKVDCTAVLFVKEPPIFVRKLETTKLITSGNSTKLECKVTGSPVISFKWFKDEMEISPGPKYTTTMSDLMSSLEIVDCKVEESGEFVCVATNEAGSDRTSSTVTVKEPPGFIRSLEPKDVVKGSEMILEGEVSGSGPFTVCFFKNSKPVRNDKRHRITVQDGLVALQVLAVETGDVGSYQCTVENEVGKASCDCQVTLKEPPTFVRKLENLSSLVGSEVSMQCSVKGSEPISVMWLKDNHELKESENIHLTFENGIALLHITNLQSQNEGKFSCQAQNQAGSQTCSAVLTVKGWLNRTFYISAALSAWLWMET</sequence>
<dbReference type="SUPFAM" id="SSF48726">
    <property type="entry name" value="Immunoglobulin"/>
    <property type="match status" value="6"/>
</dbReference>
<evidence type="ECO:0000259" key="2">
    <source>
        <dbReference type="PROSITE" id="PS50835"/>
    </source>
</evidence>
<dbReference type="Gene3D" id="2.60.40.10">
    <property type="entry name" value="Immunoglobulins"/>
    <property type="match status" value="6"/>
</dbReference>
<organism evidence="3 4">
    <name type="scientific">Periophthalmus magnuspinnatus</name>
    <dbReference type="NCBI Taxonomy" id="409849"/>
    <lineage>
        <taxon>Eukaryota</taxon>
        <taxon>Metazoa</taxon>
        <taxon>Chordata</taxon>
        <taxon>Craniata</taxon>
        <taxon>Vertebrata</taxon>
        <taxon>Euteleostomi</taxon>
        <taxon>Actinopterygii</taxon>
        <taxon>Neopterygii</taxon>
        <taxon>Teleostei</taxon>
        <taxon>Neoteleostei</taxon>
        <taxon>Acanthomorphata</taxon>
        <taxon>Gobiaria</taxon>
        <taxon>Gobiiformes</taxon>
        <taxon>Gobioidei</taxon>
        <taxon>Gobiidae</taxon>
        <taxon>Oxudercinae</taxon>
        <taxon>Periophthalmus</taxon>
    </lineage>
</organism>
<evidence type="ECO:0000256" key="1">
    <source>
        <dbReference type="ARBA" id="ARBA00023319"/>
    </source>
</evidence>
<dbReference type="InterPro" id="IPR007110">
    <property type="entry name" value="Ig-like_dom"/>
</dbReference>
<feature type="domain" description="Ig-like" evidence="2">
    <location>
        <begin position="383"/>
        <end position="471"/>
    </location>
</feature>
<dbReference type="InterPro" id="IPR003599">
    <property type="entry name" value="Ig_sub"/>
</dbReference>
<feature type="domain" description="Ig-like" evidence="2">
    <location>
        <begin position="196"/>
        <end position="284"/>
    </location>
</feature>
<dbReference type="AlphaFoldDB" id="A0A3B3ZQB1"/>